<feature type="chain" id="PRO_5017357511" evidence="2">
    <location>
        <begin position="19"/>
        <end position="219"/>
    </location>
</feature>
<gene>
    <name evidence="3" type="ORF">D5R81_12855</name>
</gene>
<proteinExistence type="predicted"/>
<dbReference type="Proteomes" id="UP000273022">
    <property type="component" value="Unassembled WGS sequence"/>
</dbReference>
<dbReference type="EMBL" id="QYYH01000079">
    <property type="protein sequence ID" value="RJY11906.1"/>
    <property type="molecule type" value="Genomic_DNA"/>
</dbReference>
<name>A0A3A6TT43_9GAMM</name>
<dbReference type="AlphaFoldDB" id="A0A3A6TT43"/>
<comment type="caution">
    <text evidence="3">The sequence shown here is derived from an EMBL/GenBank/DDBJ whole genome shotgun (WGS) entry which is preliminary data.</text>
</comment>
<keyword evidence="2" id="KW-0732">Signal</keyword>
<dbReference type="RefSeq" id="WP_121854039.1">
    <property type="nucleotide sequence ID" value="NZ_CP037952.1"/>
</dbReference>
<dbReference type="PROSITE" id="PS50005">
    <property type="entry name" value="TPR"/>
    <property type="match status" value="1"/>
</dbReference>
<feature type="repeat" description="TPR" evidence="1">
    <location>
        <begin position="176"/>
        <end position="209"/>
    </location>
</feature>
<evidence type="ECO:0000256" key="2">
    <source>
        <dbReference type="SAM" id="SignalP"/>
    </source>
</evidence>
<evidence type="ECO:0000313" key="4">
    <source>
        <dbReference type="Proteomes" id="UP000273022"/>
    </source>
</evidence>
<dbReference type="OrthoDB" id="6382271at2"/>
<feature type="signal peptide" evidence="2">
    <location>
        <begin position="1"/>
        <end position="18"/>
    </location>
</feature>
<evidence type="ECO:0000313" key="3">
    <source>
        <dbReference type="EMBL" id="RJY11906.1"/>
    </source>
</evidence>
<dbReference type="SUPFAM" id="SSF48452">
    <property type="entry name" value="TPR-like"/>
    <property type="match status" value="1"/>
</dbReference>
<protein>
    <submittedName>
        <fullName evidence="3">Uncharacterized protein</fullName>
    </submittedName>
</protein>
<reference evidence="3 4" key="1">
    <citation type="submission" date="2018-09" db="EMBL/GenBank/DDBJ databases">
        <title>Phylogeny of the Shewanellaceae, and recommendation for two new genera, Pseudoshewanella and Parashewanella.</title>
        <authorList>
            <person name="Wang G."/>
        </authorList>
    </citation>
    <scope>NUCLEOTIDE SEQUENCE [LARGE SCALE GENOMIC DNA]</scope>
    <source>
        <strain evidence="3 4">KCTC 22492</strain>
    </source>
</reference>
<evidence type="ECO:0000256" key="1">
    <source>
        <dbReference type="PROSITE-ProRule" id="PRU00339"/>
    </source>
</evidence>
<dbReference type="InterPro" id="IPR019734">
    <property type="entry name" value="TPR_rpt"/>
</dbReference>
<accession>A0A3A6TT43</accession>
<organism evidence="3 4">
    <name type="scientific">Parashewanella spongiae</name>
    <dbReference type="NCBI Taxonomy" id="342950"/>
    <lineage>
        <taxon>Bacteria</taxon>
        <taxon>Pseudomonadati</taxon>
        <taxon>Pseudomonadota</taxon>
        <taxon>Gammaproteobacteria</taxon>
        <taxon>Alteromonadales</taxon>
        <taxon>Shewanellaceae</taxon>
        <taxon>Parashewanella</taxon>
    </lineage>
</organism>
<dbReference type="Gene3D" id="1.25.40.10">
    <property type="entry name" value="Tetratricopeptide repeat domain"/>
    <property type="match status" value="1"/>
</dbReference>
<dbReference type="InterPro" id="IPR011990">
    <property type="entry name" value="TPR-like_helical_dom_sf"/>
</dbReference>
<keyword evidence="1" id="KW-0802">TPR repeat</keyword>
<sequence>MKTLLLLTSIFASQSVLALTTEDAITQTDAAMNTMNMAQLQQLASETMDYANAYANYRLGVGASLVGNGALAKEALTQAASVLETLNQQQDDAENYALLSAVYGMHIFVDRTTYQELGPKSNHALQQAEELEPNNPRVQLVKAIANYYKPNKSIEYINQALNDFELPCEIICWGKSESFVWRGLAQQQKGDLTAAKQDWQQALVVNPTNGWAKSLLQQF</sequence>
<keyword evidence="4" id="KW-1185">Reference proteome</keyword>